<organism evidence="1 2">
    <name type="scientific">Anaerocolumna cellulosilytica</name>
    <dbReference type="NCBI Taxonomy" id="433286"/>
    <lineage>
        <taxon>Bacteria</taxon>
        <taxon>Bacillati</taxon>
        <taxon>Bacillota</taxon>
        <taxon>Clostridia</taxon>
        <taxon>Lachnospirales</taxon>
        <taxon>Lachnospiraceae</taxon>
        <taxon>Anaerocolumna</taxon>
    </lineage>
</organism>
<gene>
    <name evidence="1" type="ORF">acsn021_11700</name>
</gene>
<reference evidence="1 2" key="1">
    <citation type="journal article" date="2016" name="Int. J. Syst. Evol. Microbiol.">
        <title>Descriptions of Anaerotaenia torta gen. nov., sp. nov. and Anaerocolumna cellulosilytica gen. nov., sp. nov. isolated from a methanogenic reactor of cattle waste.</title>
        <authorList>
            <person name="Uek A."/>
            <person name="Ohtaki Y."/>
            <person name="Kaku N."/>
            <person name="Ueki K."/>
        </authorList>
    </citation>
    <scope>NUCLEOTIDE SEQUENCE [LARGE SCALE GENOMIC DNA]</scope>
    <source>
        <strain evidence="1 2">SN021</strain>
    </source>
</reference>
<dbReference type="Proteomes" id="UP000515561">
    <property type="component" value="Chromosome"/>
</dbReference>
<proteinExistence type="predicted"/>
<name>A0A6S6R380_9FIRM</name>
<dbReference type="EMBL" id="AP023367">
    <property type="protein sequence ID" value="BCJ93601.1"/>
    <property type="molecule type" value="Genomic_DNA"/>
</dbReference>
<dbReference type="AlphaFoldDB" id="A0A6S6R380"/>
<dbReference type="RefSeq" id="WP_184092993.1">
    <property type="nucleotide sequence ID" value="NZ_AP023367.1"/>
</dbReference>
<evidence type="ECO:0000313" key="2">
    <source>
        <dbReference type="Proteomes" id="UP000515561"/>
    </source>
</evidence>
<sequence length="151" mass="17629">MGNVSLEVSIPLDEDSFLEMECDFCKNRFMLHKDVFEDEDNLHFFCPICGLPNQINTFYCPEVLEKVEQKALNYMYDEIERKIGGSIRKINKSGLIKMSMKRPKREPEKELYKPAYDYNRVHQECCNIDVKVQDLDNEIGIYCPICGGTNL</sequence>
<protein>
    <submittedName>
        <fullName evidence="1">Uncharacterized protein</fullName>
    </submittedName>
</protein>
<accession>A0A6S6R380</accession>
<keyword evidence="2" id="KW-1185">Reference proteome</keyword>
<dbReference type="KEGG" id="acel:acsn021_11700"/>
<evidence type="ECO:0000313" key="1">
    <source>
        <dbReference type="EMBL" id="BCJ93601.1"/>
    </source>
</evidence>